<organism evidence="1 2">
    <name type="scientific">Taenia crassiceps</name>
    <dbReference type="NCBI Taxonomy" id="6207"/>
    <lineage>
        <taxon>Eukaryota</taxon>
        <taxon>Metazoa</taxon>
        <taxon>Spiralia</taxon>
        <taxon>Lophotrochozoa</taxon>
        <taxon>Platyhelminthes</taxon>
        <taxon>Cestoda</taxon>
        <taxon>Eucestoda</taxon>
        <taxon>Cyclophyllidea</taxon>
        <taxon>Taeniidae</taxon>
        <taxon>Taenia</taxon>
    </lineage>
</organism>
<name>A0ABR4QQU2_9CEST</name>
<evidence type="ECO:0000313" key="1">
    <source>
        <dbReference type="EMBL" id="KAL5112004.1"/>
    </source>
</evidence>
<comment type="caution">
    <text evidence="1">The sequence shown here is derived from an EMBL/GenBank/DDBJ whole genome shotgun (WGS) entry which is preliminary data.</text>
</comment>
<gene>
    <name evidence="1" type="ORF">TcWFU_004634</name>
</gene>
<reference evidence="1 2" key="1">
    <citation type="journal article" date="2022" name="Front. Cell. Infect. Microbiol.">
        <title>The Genomes of Two Strains of Taenia crassiceps the Animal Model for the Study of Human Cysticercosis.</title>
        <authorList>
            <person name="Bobes R.J."/>
            <person name="Estrada K."/>
            <person name="Rios-Valencia D.G."/>
            <person name="Calderon-Gallegos A."/>
            <person name="de la Torre P."/>
            <person name="Carrero J.C."/>
            <person name="Sanchez-Flores A."/>
            <person name="Laclette J.P."/>
        </authorList>
    </citation>
    <scope>NUCLEOTIDE SEQUENCE [LARGE SCALE GENOMIC DNA]</scope>
    <source>
        <strain evidence="1">WFUcys</strain>
    </source>
</reference>
<dbReference type="Proteomes" id="UP001651158">
    <property type="component" value="Unassembled WGS sequence"/>
</dbReference>
<protein>
    <submittedName>
        <fullName evidence="1">Uncharacterized protein</fullName>
    </submittedName>
</protein>
<keyword evidence="2" id="KW-1185">Reference proteome</keyword>
<dbReference type="EMBL" id="JAKROA010000001">
    <property type="protein sequence ID" value="KAL5112004.1"/>
    <property type="molecule type" value="Genomic_DNA"/>
</dbReference>
<evidence type="ECO:0000313" key="2">
    <source>
        <dbReference type="Proteomes" id="UP001651158"/>
    </source>
</evidence>
<sequence>MSGVKLPPISTGSTNGVNNTSLNFHLEGSFRVSTIRAQHKLVNESIKQLLESSSIMGTVDYISIILIINMNLGTQLAAKILCDIYKSSTIVQTYKLVSDTDAWRYQLHSLSPF</sequence>
<accession>A0ABR4QQU2</accession>
<proteinExistence type="predicted"/>